<accession>A0A392WC14</accession>
<dbReference type="Proteomes" id="UP000265520">
    <property type="component" value="Unassembled WGS sequence"/>
</dbReference>
<evidence type="ECO:0000313" key="1">
    <source>
        <dbReference type="EMBL" id="MCI98218.1"/>
    </source>
</evidence>
<keyword evidence="2" id="KW-1185">Reference proteome</keyword>
<sequence length="24" mass="2701">DHFFLRLAPDLLTGSDVGELKMLL</sequence>
<dbReference type="EMBL" id="LXQA011467214">
    <property type="protein sequence ID" value="MCI98218.1"/>
    <property type="molecule type" value="Genomic_DNA"/>
</dbReference>
<proteinExistence type="predicted"/>
<comment type="caution">
    <text evidence="1">The sequence shown here is derived from an EMBL/GenBank/DDBJ whole genome shotgun (WGS) entry which is preliminary data.</text>
</comment>
<protein>
    <submittedName>
        <fullName evidence="1">Uncharacterized protein</fullName>
    </submittedName>
</protein>
<evidence type="ECO:0000313" key="2">
    <source>
        <dbReference type="Proteomes" id="UP000265520"/>
    </source>
</evidence>
<dbReference type="AlphaFoldDB" id="A0A392WC14"/>
<organism evidence="1 2">
    <name type="scientific">Trifolium medium</name>
    <dbReference type="NCBI Taxonomy" id="97028"/>
    <lineage>
        <taxon>Eukaryota</taxon>
        <taxon>Viridiplantae</taxon>
        <taxon>Streptophyta</taxon>
        <taxon>Embryophyta</taxon>
        <taxon>Tracheophyta</taxon>
        <taxon>Spermatophyta</taxon>
        <taxon>Magnoliopsida</taxon>
        <taxon>eudicotyledons</taxon>
        <taxon>Gunneridae</taxon>
        <taxon>Pentapetalae</taxon>
        <taxon>rosids</taxon>
        <taxon>fabids</taxon>
        <taxon>Fabales</taxon>
        <taxon>Fabaceae</taxon>
        <taxon>Papilionoideae</taxon>
        <taxon>50 kb inversion clade</taxon>
        <taxon>NPAAA clade</taxon>
        <taxon>Hologalegina</taxon>
        <taxon>IRL clade</taxon>
        <taxon>Trifolieae</taxon>
        <taxon>Trifolium</taxon>
    </lineage>
</organism>
<feature type="non-terminal residue" evidence="1">
    <location>
        <position position="1"/>
    </location>
</feature>
<reference evidence="1 2" key="1">
    <citation type="journal article" date="2018" name="Front. Plant Sci.">
        <title>Red Clover (Trifolium pratense) and Zigzag Clover (T. medium) - A Picture of Genomic Similarities and Differences.</title>
        <authorList>
            <person name="Dluhosova J."/>
            <person name="Istvanek J."/>
            <person name="Nedelnik J."/>
            <person name="Repkova J."/>
        </authorList>
    </citation>
    <scope>NUCLEOTIDE SEQUENCE [LARGE SCALE GENOMIC DNA]</scope>
    <source>
        <strain evidence="2">cv. 10/8</strain>
        <tissue evidence="1">Leaf</tissue>
    </source>
</reference>
<name>A0A392WC14_9FABA</name>